<proteinExistence type="predicted"/>
<evidence type="ECO:0000313" key="1">
    <source>
        <dbReference type="Proteomes" id="UP000095287"/>
    </source>
</evidence>
<protein>
    <submittedName>
        <fullName evidence="2">Uncharacterized protein</fullName>
    </submittedName>
</protein>
<reference evidence="2" key="1">
    <citation type="submission" date="2016-11" db="UniProtKB">
        <authorList>
            <consortium name="WormBaseParasite"/>
        </authorList>
    </citation>
    <scope>IDENTIFICATION</scope>
</reference>
<dbReference type="Proteomes" id="UP000095287">
    <property type="component" value="Unplaced"/>
</dbReference>
<keyword evidence="1" id="KW-1185">Reference proteome</keyword>
<name>A0A1I7YC02_9BILA</name>
<dbReference type="AlphaFoldDB" id="A0A1I7YC02"/>
<evidence type="ECO:0000313" key="2">
    <source>
        <dbReference type="WBParaSite" id="L893_g1483.t1"/>
    </source>
</evidence>
<sequence>MEQAVSATVPHDGCIGPNSMNCKDQMTRRPGCACLLQKRARLPESLRKPVHCLIASHPTHASDSFLLFRRRAGHEEKQKTLFTSDTPGMICSGLDRCTGSHFAAII</sequence>
<organism evidence="1 2">
    <name type="scientific">Steinernema glaseri</name>
    <dbReference type="NCBI Taxonomy" id="37863"/>
    <lineage>
        <taxon>Eukaryota</taxon>
        <taxon>Metazoa</taxon>
        <taxon>Ecdysozoa</taxon>
        <taxon>Nematoda</taxon>
        <taxon>Chromadorea</taxon>
        <taxon>Rhabditida</taxon>
        <taxon>Tylenchina</taxon>
        <taxon>Panagrolaimomorpha</taxon>
        <taxon>Strongyloidoidea</taxon>
        <taxon>Steinernematidae</taxon>
        <taxon>Steinernema</taxon>
    </lineage>
</organism>
<accession>A0A1I7YC02</accession>
<dbReference type="WBParaSite" id="L893_g1483.t1">
    <property type="protein sequence ID" value="L893_g1483.t1"/>
    <property type="gene ID" value="L893_g1483"/>
</dbReference>